<protein>
    <submittedName>
        <fullName evidence="3">Glutathione S-transferase</fullName>
    </submittedName>
</protein>
<name>A0A1E5XKP9_9HYPH</name>
<dbReference type="Pfam" id="PF02798">
    <property type="entry name" value="GST_N"/>
    <property type="match status" value="1"/>
</dbReference>
<dbReference type="InterPro" id="IPR004045">
    <property type="entry name" value="Glutathione_S-Trfase_N"/>
</dbReference>
<dbReference type="RefSeq" id="WP_069911626.1">
    <property type="nucleotide sequence ID" value="NZ_LAJE02000335.1"/>
</dbReference>
<dbReference type="Proteomes" id="UP000095463">
    <property type="component" value="Unassembled WGS sequence"/>
</dbReference>
<evidence type="ECO:0000259" key="2">
    <source>
        <dbReference type="PROSITE" id="PS50405"/>
    </source>
</evidence>
<dbReference type="SUPFAM" id="SSF47616">
    <property type="entry name" value="GST C-terminal domain-like"/>
    <property type="match status" value="1"/>
</dbReference>
<dbReference type="InterPro" id="IPR040079">
    <property type="entry name" value="Glutathione_S-Trfase"/>
</dbReference>
<dbReference type="OrthoDB" id="9810080at2"/>
<organism evidence="3 4">
    <name type="scientific">Devosia insulae DS-56</name>
    <dbReference type="NCBI Taxonomy" id="1116389"/>
    <lineage>
        <taxon>Bacteria</taxon>
        <taxon>Pseudomonadati</taxon>
        <taxon>Pseudomonadota</taxon>
        <taxon>Alphaproteobacteria</taxon>
        <taxon>Hyphomicrobiales</taxon>
        <taxon>Devosiaceae</taxon>
        <taxon>Devosia</taxon>
    </lineage>
</organism>
<sequence>MPKLYDYVLSGSCYKVRLLLNMLGIAYETQAVDFFPGREHKRPEFLALNPLGQLPVFEDAGLVLRDAQAILCHLASSYDASGQWLPRDVRFGSVMMWLSFAGGELMAISGARMIAMLNYPGDLATLQAKARTALRLLDDHLADRAQAGGLWIVGATPTIADIASFPYVALSHDAGIGHEDYPAINLWQRQVRKLPGFVGMPGVPGYF</sequence>
<comment type="caution">
    <text evidence="3">The sequence shown here is derived from an EMBL/GenBank/DDBJ whole genome shotgun (WGS) entry which is preliminary data.</text>
</comment>
<feature type="domain" description="GST C-terminal" evidence="2">
    <location>
        <begin position="87"/>
        <end position="207"/>
    </location>
</feature>
<dbReference type="EMBL" id="LAJE02000335">
    <property type="protein sequence ID" value="OEO29074.1"/>
    <property type="molecule type" value="Genomic_DNA"/>
</dbReference>
<dbReference type="SFLD" id="SFLDG00358">
    <property type="entry name" value="Main_(cytGST)"/>
    <property type="match status" value="1"/>
</dbReference>
<dbReference type="Gene3D" id="1.20.1050.10">
    <property type="match status" value="1"/>
</dbReference>
<dbReference type="PROSITE" id="PS50404">
    <property type="entry name" value="GST_NTER"/>
    <property type="match status" value="1"/>
</dbReference>
<gene>
    <name evidence="3" type="ORF">VW23_002450</name>
</gene>
<dbReference type="Pfam" id="PF13410">
    <property type="entry name" value="GST_C_2"/>
    <property type="match status" value="1"/>
</dbReference>
<evidence type="ECO:0000313" key="3">
    <source>
        <dbReference type="EMBL" id="OEO29074.1"/>
    </source>
</evidence>
<dbReference type="AlphaFoldDB" id="A0A1E5XKP9"/>
<reference evidence="3 4" key="1">
    <citation type="journal article" date="2015" name="Genome Announc.">
        <title>Genome Assemblies of Three Soil-Associated Devosia species: D. insulae, D. limi, and D. soli.</title>
        <authorList>
            <person name="Hassan Y.I."/>
            <person name="Lepp D."/>
            <person name="Zhou T."/>
        </authorList>
    </citation>
    <scope>NUCLEOTIDE SEQUENCE [LARGE SCALE GENOMIC DNA]</scope>
    <source>
        <strain evidence="3 4">DS-56</strain>
    </source>
</reference>
<dbReference type="Gene3D" id="3.40.30.10">
    <property type="entry name" value="Glutaredoxin"/>
    <property type="match status" value="1"/>
</dbReference>
<keyword evidence="4" id="KW-1185">Reference proteome</keyword>
<proteinExistence type="predicted"/>
<dbReference type="GO" id="GO:0016740">
    <property type="term" value="F:transferase activity"/>
    <property type="evidence" value="ECO:0007669"/>
    <property type="project" value="UniProtKB-KW"/>
</dbReference>
<feature type="domain" description="GST N-terminal" evidence="1">
    <location>
        <begin position="1"/>
        <end position="82"/>
    </location>
</feature>
<accession>A0A1E5XKP9</accession>
<dbReference type="PROSITE" id="PS50405">
    <property type="entry name" value="GST_CTER"/>
    <property type="match status" value="1"/>
</dbReference>
<dbReference type="InterPro" id="IPR036282">
    <property type="entry name" value="Glutathione-S-Trfase_C_sf"/>
</dbReference>
<dbReference type="PANTHER" id="PTHR44051">
    <property type="entry name" value="GLUTATHIONE S-TRANSFERASE-RELATED"/>
    <property type="match status" value="1"/>
</dbReference>
<dbReference type="InterPro" id="IPR010987">
    <property type="entry name" value="Glutathione-S-Trfase_C-like"/>
</dbReference>
<dbReference type="SFLD" id="SFLDS00019">
    <property type="entry name" value="Glutathione_Transferase_(cytos"/>
    <property type="match status" value="1"/>
</dbReference>
<dbReference type="InterPro" id="IPR036249">
    <property type="entry name" value="Thioredoxin-like_sf"/>
</dbReference>
<dbReference type="CDD" id="cd03056">
    <property type="entry name" value="GST_N_4"/>
    <property type="match status" value="1"/>
</dbReference>
<evidence type="ECO:0000313" key="4">
    <source>
        <dbReference type="Proteomes" id="UP000095463"/>
    </source>
</evidence>
<dbReference type="PANTHER" id="PTHR44051:SF2">
    <property type="entry name" value="HYPOTHETICAL GLUTATHIONE S-TRANSFERASE LIKE PROTEIN"/>
    <property type="match status" value="1"/>
</dbReference>
<evidence type="ECO:0000259" key="1">
    <source>
        <dbReference type="PROSITE" id="PS50404"/>
    </source>
</evidence>
<dbReference type="SUPFAM" id="SSF52833">
    <property type="entry name" value="Thioredoxin-like"/>
    <property type="match status" value="1"/>
</dbReference>